<protein>
    <submittedName>
        <fullName evidence="3">Uncharacterized protein</fullName>
    </submittedName>
</protein>
<keyword evidence="6" id="KW-1185">Reference proteome</keyword>
<proteinExistence type="predicted"/>
<dbReference type="HOGENOM" id="CLU_2167012_0_0_9"/>
<accession>R2T5M4</accession>
<feature type="compositionally biased region" description="Basic and acidic residues" evidence="1">
    <location>
        <begin position="74"/>
        <end position="95"/>
    </location>
</feature>
<gene>
    <name evidence="4" type="ORF">I586_00420</name>
    <name evidence="3" type="ORF">UAY_01447</name>
</gene>
<organism evidence="3 5">
    <name type="scientific">Enterococcus moraviensis ATCC BAA-383</name>
    <dbReference type="NCBI Taxonomy" id="1158609"/>
    <lineage>
        <taxon>Bacteria</taxon>
        <taxon>Bacillati</taxon>
        <taxon>Bacillota</taxon>
        <taxon>Bacilli</taxon>
        <taxon>Lactobacillales</taxon>
        <taxon>Enterococcaceae</taxon>
        <taxon>Enterococcus</taxon>
    </lineage>
</organism>
<name>R2T5M4_9ENTE</name>
<keyword evidence="2" id="KW-0472">Membrane</keyword>
<reference evidence="4 6" key="2">
    <citation type="submission" date="2013-03" db="EMBL/GenBank/DDBJ databases">
        <title>The Genome Sequence of Enterococcus moraviensis BAA-383 (PacBio/Illumina hybrid assembly).</title>
        <authorList>
            <consortium name="The Broad Institute Genomics Platform"/>
            <consortium name="The Broad Institute Genome Sequencing Center for Infectious Disease"/>
            <person name="Earl A."/>
            <person name="Russ C."/>
            <person name="Gilmore M."/>
            <person name="Surin D."/>
            <person name="Walker B."/>
            <person name="Young S."/>
            <person name="Zeng Q."/>
            <person name="Gargeya S."/>
            <person name="Fitzgerald M."/>
            <person name="Haas B."/>
            <person name="Abouelleil A."/>
            <person name="Allen A.W."/>
            <person name="Alvarado L."/>
            <person name="Arachchi H.M."/>
            <person name="Berlin A.M."/>
            <person name="Chapman S.B."/>
            <person name="Gainer-Dewar J."/>
            <person name="Goldberg J."/>
            <person name="Griggs A."/>
            <person name="Gujja S."/>
            <person name="Hansen M."/>
            <person name="Howarth C."/>
            <person name="Imamovic A."/>
            <person name="Ireland A."/>
            <person name="Larimer J."/>
            <person name="McCowan C."/>
            <person name="Murphy C."/>
            <person name="Pearson M."/>
            <person name="Poon T.W."/>
            <person name="Priest M."/>
            <person name="Roberts A."/>
            <person name="Saif S."/>
            <person name="Shea T."/>
            <person name="Sisk P."/>
            <person name="Sykes S."/>
            <person name="Wortman J."/>
            <person name="Nusbaum C."/>
            <person name="Birren B."/>
        </authorList>
    </citation>
    <scope>NUCLEOTIDE SEQUENCE [LARGE SCALE GENOMIC DNA]</scope>
    <source>
        <strain evidence="4 6">ATCC BAA-383</strain>
    </source>
</reference>
<evidence type="ECO:0000313" key="6">
    <source>
        <dbReference type="Proteomes" id="UP000014157"/>
    </source>
</evidence>
<evidence type="ECO:0000256" key="2">
    <source>
        <dbReference type="SAM" id="Phobius"/>
    </source>
</evidence>
<feature type="compositionally biased region" description="Basic and acidic residues" evidence="1">
    <location>
        <begin position="42"/>
        <end position="53"/>
    </location>
</feature>
<evidence type="ECO:0000313" key="5">
    <source>
        <dbReference type="Proteomes" id="UP000013781"/>
    </source>
</evidence>
<feature type="transmembrane region" description="Helical" evidence="2">
    <location>
        <begin position="6"/>
        <end position="27"/>
    </location>
</feature>
<comment type="caution">
    <text evidence="3">The sequence shown here is derived from an EMBL/GenBank/DDBJ whole genome shotgun (WGS) entry which is preliminary data.</text>
</comment>
<keyword evidence="2" id="KW-0812">Transmembrane</keyword>
<dbReference type="eggNOG" id="ENOG5030G1S">
    <property type="taxonomic scope" value="Bacteria"/>
</dbReference>
<keyword evidence="2" id="KW-1133">Transmembrane helix</keyword>
<evidence type="ECO:0000313" key="4">
    <source>
        <dbReference type="EMBL" id="EOT73427.1"/>
    </source>
</evidence>
<dbReference type="PATRIC" id="fig|1158609.3.peg.1407"/>
<dbReference type="AlphaFoldDB" id="R2T5M4"/>
<reference evidence="3 5" key="1">
    <citation type="submission" date="2013-02" db="EMBL/GenBank/DDBJ databases">
        <title>The Genome Sequence of Enterococcus moraviensis BAA-383.</title>
        <authorList>
            <consortium name="The Broad Institute Genome Sequencing Platform"/>
            <consortium name="The Broad Institute Genome Sequencing Center for Infectious Disease"/>
            <person name="Earl A.M."/>
            <person name="Gilmore M.S."/>
            <person name="Lebreton F."/>
            <person name="Walker B."/>
            <person name="Young S.K."/>
            <person name="Zeng Q."/>
            <person name="Gargeya S."/>
            <person name="Fitzgerald M."/>
            <person name="Haas B."/>
            <person name="Abouelleil A."/>
            <person name="Alvarado L."/>
            <person name="Arachchi H.M."/>
            <person name="Berlin A.M."/>
            <person name="Chapman S.B."/>
            <person name="Dewar J."/>
            <person name="Goldberg J."/>
            <person name="Griggs A."/>
            <person name="Gujja S."/>
            <person name="Hansen M."/>
            <person name="Howarth C."/>
            <person name="Imamovic A."/>
            <person name="Larimer J."/>
            <person name="McCowan C."/>
            <person name="Murphy C."/>
            <person name="Neiman D."/>
            <person name="Pearson M."/>
            <person name="Priest M."/>
            <person name="Roberts A."/>
            <person name="Saif S."/>
            <person name="Shea T."/>
            <person name="Sisk P."/>
            <person name="Sykes S."/>
            <person name="Wortman J."/>
            <person name="Nusbaum C."/>
            <person name="Birren B."/>
        </authorList>
    </citation>
    <scope>NUCLEOTIDE SEQUENCE [LARGE SCALE GENOMIC DNA]</scope>
    <source>
        <strain evidence="3 5">ATCC BAA-383</strain>
    </source>
</reference>
<dbReference type="EMBL" id="ASWB01000001">
    <property type="protein sequence ID" value="EOT73427.1"/>
    <property type="molecule type" value="Genomic_DNA"/>
</dbReference>
<evidence type="ECO:0000256" key="1">
    <source>
        <dbReference type="SAM" id="MobiDB-lite"/>
    </source>
</evidence>
<dbReference type="EMBL" id="AJAS01000014">
    <property type="protein sequence ID" value="EOI00344.1"/>
    <property type="molecule type" value="Genomic_DNA"/>
</dbReference>
<feature type="region of interest" description="Disordered" evidence="1">
    <location>
        <begin position="32"/>
        <end position="114"/>
    </location>
</feature>
<dbReference type="RefSeq" id="WP_010764831.1">
    <property type="nucleotide sequence ID" value="NZ_ASWB01000001.1"/>
</dbReference>
<evidence type="ECO:0000313" key="3">
    <source>
        <dbReference type="EMBL" id="EOI00344.1"/>
    </source>
</evidence>
<dbReference type="Proteomes" id="UP000014157">
    <property type="component" value="Unassembled WGS sequence"/>
</dbReference>
<dbReference type="Proteomes" id="UP000013781">
    <property type="component" value="Unassembled WGS sequence"/>
</dbReference>
<feature type="compositionally biased region" description="Polar residues" evidence="1">
    <location>
        <begin position="54"/>
        <end position="64"/>
    </location>
</feature>
<sequence length="114" mass="13290">MFISYGMFIGLIIATIIMIALIIYLTFTGGNNKSKSRHLKAHQAEEAAKERLAQNDTSQSTNQYFEPEISPNQDEFRSEWEKENHSYQEPHSEHTIEEDDPLRILPYPKDNDFK</sequence>